<accession>A0ABY8D1K2</accession>
<keyword evidence="4 7" id="KW-0812">Transmembrane</keyword>
<keyword evidence="7" id="KW-0997">Cell inner membrane</keyword>
<feature type="transmembrane region" description="Helical" evidence="7">
    <location>
        <begin position="115"/>
        <end position="148"/>
    </location>
</feature>
<dbReference type="PANTHER" id="PTHR33778">
    <property type="entry name" value="PROTEIN MGTC"/>
    <property type="match status" value="1"/>
</dbReference>
<dbReference type="PRINTS" id="PR01837">
    <property type="entry name" value="MGTCSAPBPROT"/>
</dbReference>
<feature type="region of interest" description="Disordered" evidence="8">
    <location>
        <begin position="161"/>
        <end position="183"/>
    </location>
</feature>
<dbReference type="PANTHER" id="PTHR33778:SF1">
    <property type="entry name" value="MAGNESIUM TRANSPORTER YHID-RELATED"/>
    <property type="match status" value="1"/>
</dbReference>
<dbReference type="InterPro" id="IPR003416">
    <property type="entry name" value="MgtC/SapB/SrpB/YhiD_fam"/>
</dbReference>
<feature type="transmembrane region" description="Helical" evidence="7">
    <location>
        <begin position="84"/>
        <end position="103"/>
    </location>
</feature>
<proteinExistence type="inferred from homology"/>
<keyword evidence="11" id="KW-1185">Reference proteome</keyword>
<keyword evidence="3" id="KW-1003">Cell membrane</keyword>
<evidence type="ECO:0000256" key="7">
    <source>
        <dbReference type="RuleBase" id="RU365041"/>
    </source>
</evidence>
<evidence type="ECO:0000256" key="8">
    <source>
        <dbReference type="SAM" id="MobiDB-lite"/>
    </source>
</evidence>
<evidence type="ECO:0000313" key="10">
    <source>
        <dbReference type="EMBL" id="WEX84769.1"/>
    </source>
</evidence>
<feature type="domain" description="MgtC/SapB/SrpB/YhiD N-terminal" evidence="9">
    <location>
        <begin position="25"/>
        <end position="152"/>
    </location>
</feature>
<evidence type="ECO:0000256" key="4">
    <source>
        <dbReference type="ARBA" id="ARBA00022692"/>
    </source>
</evidence>
<feature type="compositionally biased region" description="Basic and acidic residues" evidence="8">
    <location>
        <begin position="168"/>
        <end position="183"/>
    </location>
</feature>
<evidence type="ECO:0000259" key="9">
    <source>
        <dbReference type="Pfam" id="PF02308"/>
    </source>
</evidence>
<feature type="transmembrane region" description="Helical" evidence="7">
    <location>
        <begin position="46"/>
        <end position="64"/>
    </location>
</feature>
<comment type="subcellular location">
    <subcellularLocation>
        <location evidence="7">Cell inner membrane</location>
        <topology evidence="7">Multi-pass membrane protein</topology>
    </subcellularLocation>
    <subcellularLocation>
        <location evidence="1">Cell membrane</location>
        <topology evidence="1">Multi-pass membrane protein</topology>
    </subcellularLocation>
</comment>
<sequence>MDQIVADIFVATRTPYPVIFARFCGAILLGALIGIEREKRQRPAGLRTHILVSLASSIFAVVAVESVHMVSLSGPEVRIDPIRVVEAVTAGVAFLAAGMIVFSRGEIKGLTTGAGMWLAGAVGLSIGFGFWWIAAFATGASLIVLFILGRLEVALQWKVPEPSGENSTAKRPEDSVAAGSRER</sequence>
<dbReference type="EMBL" id="CP120371">
    <property type="protein sequence ID" value="WEX84769.1"/>
    <property type="molecule type" value="Genomic_DNA"/>
</dbReference>
<dbReference type="Proteomes" id="UP001235547">
    <property type="component" value="Chromosome 1"/>
</dbReference>
<name>A0ABY8D1K2_9HYPH</name>
<feature type="transmembrane region" description="Helical" evidence="7">
    <location>
        <begin position="16"/>
        <end position="34"/>
    </location>
</feature>
<evidence type="ECO:0000256" key="6">
    <source>
        <dbReference type="ARBA" id="ARBA00023136"/>
    </source>
</evidence>
<comment type="similarity">
    <text evidence="2 7">Belongs to the MgtC/SapB family.</text>
</comment>
<evidence type="ECO:0000256" key="3">
    <source>
        <dbReference type="ARBA" id="ARBA00022475"/>
    </source>
</evidence>
<dbReference type="InterPro" id="IPR049177">
    <property type="entry name" value="MgtC_SapB_SrpB_YhiD_N"/>
</dbReference>
<dbReference type="Pfam" id="PF02308">
    <property type="entry name" value="MgtC"/>
    <property type="match status" value="1"/>
</dbReference>
<keyword evidence="5 7" id="KW-1133">Transmembrane helix</keyword>
<evidence type="ECO:0000256" key="1">
    <source>
        <dbReference type="ARBA" id="ARBA00004651"/>
    </source>
</evidence>
<protein>
    <recommendedName>
        <fullName evidence="7">Protein MgtC</fullName>
    </recommendedName>
</protein>
<gene>
    <name evidence="10" type="ORF">PYH38_003675</name>
</gene>
<keyword evidence="6 7" id="KW-0472">Membrane</keyword>
<evidence type="ECO:0000256" key="2">
    <source>
        <dbReference type="ARBA" id="ARBA00009298"/>
    </source>
</evidence>
<reference evidence="10 11" key="1">
    <citation type="submission" date="2023-03" db="EMBL/GenBank/DDBJ databases">
        <authorList>
            <person name="Kaur S."/>
            <person name="Espinosa-Saiz D."/>
            <person name="Velazquez E."/>
            <person name="Menendez E."/>
            <person name="diCenzo G.C."/>
        </authorList>
    </citation>
    <scope>NUCLEOTIDE SEQUENCE [LARGE SCALE GENOMIC DNA]</scope>
    <source>
        <strain evidence="10 11">LMG 27395</strain>
    </source>
</reference>
<organism evidence="10 11">
    <name type="scientific">Sinorhizobium numidicum</name>
    <dbReference type="NCBI Taxonomy" id="680248"/>
    <lineage>
        <taxon>Bacteria</taxon>
        <taxon>Pseudomonadati</taxon>
        <taxon>Pseudomonadota</taxon>
        <taxon>Alphaproteobacteria</taxon>
        <taxon>Hyphomicrobiales</taxon>
        <taxon>Rhizobiaceae</taxon>
        <taxon>Sinorhizobium/Ensifer group</taxon>
        <taxon>Sinorhizobium</taxon>
    </lineage>
</organism>
<evidence type="ECO:0000313" key="11">
    <source>
        <dbReference type="Proteomes" id="UP001235547"/>
    </source>
</evidence>
<dbReference type="RefSeq" id="WP_280735687.1">
    <property type="nucleotide sequence ID" value="NZ_CP120368.1"/>
</dbReference>
<evidence type="ECO:0000256" key="5">
    <source>
        <dbReference type="ARBA" id="ARBA00022989"/>
    </source>
</evidence>